<feature type="domain" description="Acyl-CoA thioesterase-like N-terminal HotDog" evidence="1">
    <location>
        <begin position="25"/>
        <end position="106"/>
    </location>
</feature>
<organism evidence="3 4">
    <name type="scientific">Ornithinimicrobium pekingense</name>
    <dbReference type="NCBI Taxonomy" id="384677"/>
    <lineage>
        <taxon>Bacteria</taxon>
        <taxon>Bacillati</taxon>
        <taxon>Actinomycetota</taxon>
        <taxon>Actinomycetes</taxon>
        <taxon>Micrococcales</taxon>
        <taxon>Ornithinimicrobiaceae</taxon>
        <taxon>Ornithinimicrobium</taxon>
    </lineage>
</organism>
<name>A0ABQ2FC53_9MICO</name>
<reference evidence="4" key="1">
    <citation type="journal article" date="2019" name="Int. J. Syst. Evol. Microbiol.">
        <title>The Global Catalogue of Microorganisms (GCM) 10K type strain sequencing project: providing services to taxonomists for standard genome sequencing and annotation.</title>
        <authorList>
            <consortium name="The Broad Institute Genomics Platform"/>
            <consortium name="The Broad Institute Genome Sequencing Center for Infectious Disease"/>
            <person name="Wu L."/>
            <person name="Ma J."/>
        </authorList>
    </citation>
    <scope>NUCLEOTIDE SEQUENCE [LARGE SCALE GENOMIC DNA]</scope>
    <source>
        <strain evidence="4">CGMCC 1.5362</strain>
    </source>
</reference>
<dbReference type="Pfam" id="PF13622">
    <property type="entry name" value="4HBT_3"/>
    <property type="match status" value="1"/>
</dbReference>
<dbReference type="SUPFAM" id="SSF54637">
    <property type="entry name" value="Thioesterase/thiol ester dehydrase-isomerase"/>
    <property type="match status" value="1"/>
</dbReference>
<dbReference type="Pfam" id="PF20789">
    <property type="entry name" value="4HBT_3C"/>
    <property type="match status" value="1"/>
</dbReference>
<dbReference type="InterPro" id="IPR029069">
    <property type="entry name" value="HotDog_dom_sf"/>
</dbReference>
<dbReference type="EMBL" id="BMLB01000006">
    <property type="protein sequence ID" value="GGK79038.1"/>
    <property type="molecule type" value="Genomic_DNA"/>
</dbReference>
<dbReference type="InterPro" id="IPR049449">
    <property type="entry name" value="TesB_ACOT8-like_N"/>
</dbReference>
<gene>
    <name evidence="3" type="ORF">GCM10011509_29470</name>
</gene>
<evidence type="ECO:0000259" key="2">
    <source>
        <dbReference type="Pfam" id="PF20789"/>
    </source>
</evidence>
<dbReference type="RefSeq" id="WP_022922209.1">
    <property type="nucleotide sequence ID" value="NZ_BMLB01000006.1"/>
</dbReference>
<proteinExistence type="predicted"/>
<dbReference type="InterPro" id="IPR049450">
    <property type="entry name" value="ACOT8-like_C"/>
</dbReference>
<dbReference type="Proteomes" id="UP000662111">
    <property type="component" value="Unassembled WGS sequence"/>
</dbReference>
<keyword evidence="4" id="KW-1185">Reference proteome</keyword>
<protein>
    <submittedName>
        <fullName evidence="3">Thioesterase</fullName>
    </submittedName>
</protein>
<accession>A0ABQ2FC53</accession>
<evidence type="ECO:0000259" key="1">
    <source>
        <dbReference type="Pfam" id="PF13622"/>
    </source>
</evidence>
<evidence type="ECO:0000313" key="4">
    <source>
        <dbReference type="Proteomes" id="UP000662111"/>
    </source>
</evidence>
<dbReference type="Gene3D" id="2.40.160.210">
    <property type="entry name" value="Acyl-CoA thioesterase, double hotdog domain"/>
    <property type="match status" value="1"/>
</dbReference>
<feature type="domain" description="Acyl-CoA thioesterase-like C-terminal" evidence="2">
    <location>
        <begin position="126"/>
        <end position="256"/>
    </location>
</feature>
<sequence length="261" mass="29313">MARDEDHYYVARGDGRYEPTRHAQGAWSEQEQHMAVVTGLLVHGLERHDPRPDLQWARMSFDILGMIHFSETTVRTRTLRPGRTIELVEAVASARGRDVVRASAWRLVRGDTSEVAGVEAPPLPEPESVPVWDGMQHWGGHFLRTLEFRAQPGDLRPGRGHVWVRTDHPLVAGEETTHLARWCAMLDVANGIVGRQRPTEWLFPNVDLTLHLHRQPEGPWVGLDTQVSWGPTGIGQSSSAVHDMHGPVGTVEQSLTLRKRD</sequence>
<comment type="caution">
    <text evidence="3">The sequence shown here is derived from an EMBL/GenBank/DDBJ whole genome shotgun (WGS) entry which is preliminary data.</text>
</comment>
<dbReference type="InterPro" id="IPR042171">
    <property type="entry name" value="Acyl-CoA_hotdog"/>
</dbReference>
<evidence type="ECO:0000313" key="3">
    <source>
        <dbReference type="EMBL" id="GGK79038.1"/>
    </source>
</evidence>